<dbReference type="RefSeq" id="WP_217630553.1">
    <property type="nucleotide sequence ID" value="NZ_FNKI01000002.1"/>
</dbReference>
<keyword evidence="2" id="KW-0238">DNA-binding</keyword>
<dbReference type="Gene3D" id="1.10.10.10">
    <property type="entry name" value="Winged helix-like DNA-binding domain superfamily/Winged helix DNA-binding domain"/>
    <property type="match status" value="1"/>
</dbReference>
<dbReference type="InterPro" id="IPR036388">
    <property type="entry name" value="WH-like_DNA-bd_sf"/>
</dbReference>
<name>A0A1H2SK60_9FLAO</name>
<dbReference type="EMBL" id="FNMY01000001">
    <property type="protein sequence ID" value="SDW32093.1"/>
    <property type="molecule type" value="Genomic_DNA"/>
</dbReference>
<evidence type="ECO:0000256" key="2">
    <source>
        <dbReference type="ARBA" id="ARBA00023125"/>
    </source>
</evidence>
<evidence type="ECO:0000256" key="3">
    <source>
        <dbReference type="ARBA" id="ARBA00023163"/>
    </source>
</evidence>
<dbReference type="SUPFAM" id="SSF46785">
    <property type="entry name" value="Winged helix' DNA-binding domain"/>
    <property type="match status" value="1"/>
</dbReference>
<dbReference type="Proteomes" id="UP000199592">
    <property type="component" value="Unassembled WGS sequence"/>
</dbReference>
<dbReference type="InterPro" id="IPR002577">
    <property type="entry name" value="HTH_HxlR"/>
</dbReference>
<evidence type="ECO:0000313" key="5">
    <source>
        <dbReference type="EMBL" id="SDW32093.1"/>
    </source>
</evidence>
<keyword evidence="6" id="KW-1185">Reference proteome</keyword>
<evidence type="ECO:0000256" key="1">
    <source>
        <dbReference type="ARBA" id="ARBA00023015"/>
    </source>
</evidence>
<evidence type="ECO:0000313" key="6">
    <source>
        <dbReference type="Proteomes" id="UP000199592"/>
    </source>
</evidence>
<dbReference type="PANTHER" id="PTHR33204">
    <property type="entry name" value="TRANSCRIPTIONAL REGULATOR, MARR FAMILY"/>
    <property type="match status" value="1"/>
</dbReference>
<organism evidence="5 6">
    <name type="scientific">Flagellimonas zhangzhouensis</name>
    <dbReference type="NCBI Taxonomy" id="1073328"/>
    <lineage>
        <taxon>Bacteria</taxon>
        <taxon>Pseudomonadati</taxon>
        <taxon>Bacteroidota</taxon>
        <taxon>Flavobacteriia</taxon>
        <taxon>Flavobacteriales</taxon>
        <taxon>Flavobacteriaceae</taxon>
        <taxon>Flagellimonas</taxon>
    </lineage>
</organism>
<protein>
    <submittedName>
        <fullName evidence="5">Transcriptional regulator, HxlR family</fullName>
    </submittedName>
</protein>
<gene>
    <name evidence="5" type="ORF">SAMN04487892_1140</name>
</gene>
<dbReference type="PANTHER" id="PTHR33204:SF39">
    <property type="entry name" value="TRANSCRIPTIONAL REGULATORY PROTEIN"/>
    <property type="match status" value="1"/>
</dbReference>
<accession>A0A1H2SK60</accession>
<reference evidence="6" key="1">
    <citation type="submission" date="2016-10" db="EMBL/GenBank/DDBJ databases">
        <authorList>
            <person name="Varghese N."/>
            <person name="Submissions S."/>
        </authorList>
    </citation>
    <scope>NUCLEOTIDE SEQUENCE [LARGE SCALE GENOMIC DNA]</scope>
    <source>
        <strain evidence="6">DSM 25030</strain>
    </source>
</reference>
<proteinExistence type="predicted"/>
<dbReference type="Pfam" id="PF01638">
    <property type="entry name" value="HxlR"/>
    <property type="match status" value="1"/>
</dbReference>
<dbReference type="PROSITE" id="PS51118">
    <property type="entry name" value="HTH_HXLR"/>
    <property type="match status" value="1"/>
</dbReference>
<feature type="domain" description="HTH hxlR-type" evidence="4">
    <location>
        <begin position="14"/>
        <end position="113"/>
    </location>
</feature>
<keyword evidence="1" id="KW-0805">Transcription regulation</keyword>
<dbReference type="InterPro" id="IPR036390">
    <property type="entry name" value="WH_DNA-bd_sf"/>
</dbReference>
<keyword evidence="3" id="KW-0804">Transcription</keyword>
<dbReference type="AlphaFoldDB" id="A0A1H2SK60"/>
<sequence>MDNNVKNYADEEHCPVRNVLDRFGDKWSMLVLMLLSDMEVLRFNEIHKYIGTISQKMLTVTLKKLEVDGLVNRKAYPEIPPRVEYSLTDRTKTLMPIIQDLAQWANQNMADIQYSRSKAV</sequence>
<evidence type="ECO:0000259" key="4">
    <source>
        <dbReference type="PROSITE" id="PS51118"/>
    </source>
</evidence>
<dbReference type="GO" id="GO:0003677">
    <property type="term" value="F:DNA binding"/>
    <property type="evidence" value="ECO:0007669"/>
    <property type="project" value="UniProtKB-KW"/>
</dbReference>